<evidence type="ECO:0008006" key="5">
    <source>
        <dbReference type="Google" id="ProtNLM"/>
    </source>
</evidence>
<evidence type="ECO:0000256" key="2">
    <source>
        <dbReference type="SAM" id="MobiDB-lite"/>
    </source>
</evidence>
<evidence type="ECO:0000313" key="3">
    <source>
        <dbReference type="EMBL" id="RHZ85306.1"/>
    </source>
</evidence>
<keyword evidence="1" id="KW-0175">Coiled coil</keyword>
<dbReference type="EMBL" id="PQFF01000064">
    <property type="protein sequence ID" value="RHZ85306.1"/>
    <property type="molecule type" value="Genomic_DNA"/>
</dbReference>
<feature type="compositionally biased region" description="Basic and acidic residues" evidence="2">
    <location>
        <begin position="51"/>
        <end position="76"/>
    </location>
</feature>
<organism evidence="3 4">
    <name type="scientific">Diversispora epigaea</name>
    <dbReference type="NCBI Taxonomy" id="1348612"/>
    <lineage>
        <taxon>Eukaryota</taxon>
        <taxon>Fungi</taxon>
        <taxon>Fungi incertae sedis</taxon>
        <taxon>Mucoromycota</taxon>
        <taxon>Glomeromycotina</taxon>
        <taxon>Glomeromycetes</taxon>
        <taxon>Diversisporales</taxon>
        <taxon>Diversisporaceae</taxon>
        <taxon>Diversispora</taxon>
    </lineage>
</organism>
<feature type="coiled-coil region" evidence="1">
    <location>
        <begin position="76"/>
        <end position="117"/>
    </location>
</feature>
<evidence type="ECO:0000256" key="1">
    <source>
        <dbReference type="SAM" id="Coils"/>
    </source>
</evidence>
<comment type="caution">
    <text evidence="3">The sequence shown here is derived from an EMBL/GenBank/DDBJ whole genome shotgun (WGS) entry which is preliminary data.</text>
</comment>
<reference evidence="3 4" key="1">
    <citation type="submission" date="2018-08" db="EMBL/GenBank/DDBJ databases">
        <title>Genome and evolution of the arbuscular mycorrhizal fungus Diversispora epigaea (formerly Glomus versiforme) and its bacterial endosymbionts.</title>
        <authorList>
            <person name="Sun X."/>
            <person name="Fei Z."/>
            <person name="Harrison M."/>
        </authorList>
    </citation>
    <scope>NUCLEOTIDE SEQUENCE [LARGE SCALE GENOMIC DNA]</scope>
    <source>
        <strain evidence="3 4">IT104</strain>
    </source>
</reference>
<feature type="region of interest" description="Disordered" evidence="2">
    <location>
        <begin position="44"/>
        <end position="76"/>
    </location>
</feature>
<evidence type="ECO:0000313" key="4">
    <source>
        <dbReference type="Proteomes" id="UP000266861"/>
    </source>
</evidence>
<dbReference type="OrthoDB" id="5847285at2759"/>
<gene>
    <name evidence="3" type="ORF">Glove_67g64</name>
</gene>
<dbReference type="AlphaFoldDB" id="A0A397JH84"/>
<dbReference type="Proteomes" id="UP000266861">
    <property type="component" value="Unassembled WGS sequence"/>
</dbReference>
<name>A0A397JH84_9GLOM</name>
<sequence>MENTHYLFNQELSALSPEQIFCNECFSFINELTIQDIIIISISKSQKRNREKYEGGEEEKIKREKKRESDRKSDIEIKKKNEAEKLNQQVNDLEEKNKFLKNTANQLSEEFMELKTLIIYLTASTALTTET</sequence>
<protein>
    <recommendedName>
        <fullName evidence="5">BZIP domain-containing protein</fullName>
    </recommendedName>
</protein>
<accession>A0A397JH84</accession>
<dbReference type="Gene3D" id="1.20.5.170">
    <property type="match status" value="1"/>
</dbReference>
<proteinExistence type="predicted"/>
<keyword evidence="4" id="KW-1185">Reference proteome</keyword>